<reference evidence="1" key="1">
    <citation type="submission" date="2021-08" db="EMBL/GenBank/DDBJ databases">
        <title>The first chromosome-level gecko genome reveals the dynamic sex chromosomes of Neotropical dwarf geckos (Sphaerodactylidae: Sphaerodactylus).</title>
        <authorList>
            <person name="Pinto B.J."/>
            <person name="Keating S.E."/>
            <person name="Gamble T."/>
        </authorList>
    </citation>
    <scope>NUCLEOTIDE SEQUENCE</scope>
    <source>
        <strain evidence="1">TG3544</strain>
    </source>
</reference>
<dbReference type="EMBL" id="CM037617">
    <property type="protein sequence ID" value="KAH8005386.1"/>
    <property type="molecule type" value="Genomic_DNA"/>
</dbReference>
<keyword evidence="2" id="KW-1185">Reference proteome</keyword>
<name>A0ACB8FJW7_9SAUR</name>
<protein>
    <submittedName>
        <fullName evidence="1">Uncharacterized protein</fullName>
    </submittedName>
</protein>
<accession>A0ACB8FJW7</accession>
<comment type="caution">
    <text evidence="1">The sequence shown here is derived from an EMBL/GenBank/DDBJ whole genome shotgun (WGS) entry which is preliminary data.</text>
</comment>
<sequence length="98" mass="11052">MGQKQQCENGLKWCKRVYTVFTLLFLTHAESALVYCRGICLGNESIWNRRRCSVNKAGCSTCAWSNRGIVLPGHRPPHGMPVWLSIPPTCISKVYQPT</sequence>
<dbReference type="Proteomes" id="UP000827872">
    <property type="component" value="Linkage Group LG04"/>
</dbReference>
<evidence type="ECO:0000313" key="1">
    <source>
        <dbReference type="EMBL" id="KAH8005386.1"/>
    </source>
</evidence>
<gene>
    <name evidence="1" type="ORF">K3G42_026953</name>
</gene>
<organism evidence="1 2">
    <name type="scientific">Sphaerodactylus townsendi</name>
    <dbReference type="NCBI Taxonomy" id="933632"/>
    <lineage>
        <taxon>Eukaryota</taxon>
        <taxon>Metazoa</taxon>
        <taxon>Chordata</taxon>
        <taxon>Craniata</taxon>
        <taxon>Vertebrata</taxon>
        <taxon>Euteleostomi</taxon>
        <taxon>Lepidosauria</taxon>
        <taxon>Squamata</taxon>
        <taxon>Bifurcata</taxon>
        <taxon>Gekkota</taxon>
        <taxon>Sphaerodactylidae</taxon>
        <taxon>Sphaerodactylus</taxon>
    </lineage>
</organism>
<proteinExistence type="predicted"/>
<evidence type="ECO:0000313" key="2">
    <source>
        <dbReference type="Proteomes" id="UP000827872"/>
    </source>
</evidence>